<dbReference type="Gene3D" id="3.80.10.10">
    <property type="entry name" value="Ribonuclease Inhibitor"/>
    <property type="match status" value="1"/>
</dbReference>
<accession>A0A250X1T6</accession>
<evidence type="ECO:0000256" key="1">
    <source>
        <dbReference type="ARBA" id="ARBA00004430"/>
    </source>
</evidence>
<dbReference type="Proteomes" id="UP000232323">
    <property type="component" value="Unassembled WGS sequence"/>
</dbReference>
<dbReference type="EMBL" id="BEGY01000019">
    <property type="protein sequence ID" value="GAX76700.1"/>
    <property type="molecule type" value="Genomic_DNA"/>
</dbReference>
<evidence type="ECO:0000313" key="2">
    <source>
        <dbReference type="EMBL" id="GAX76700.1"/>
    </source>
</evidence>
<name>A0A250X1T6_9CHLO</name>
<evidence type="ECO:0000313" key="3">
    <source>
        <dbReference type="Proteomes" id="UP000232323"/>
    </source>
</evidence>
<keyword evidence="3" id="KW-1185">Reference proteome</keyword>
<organism evidence="2 3">
    <name type="scientific">Chlamydomonas eustigma</name>
    <dbReference type="NCBI Taxonomy" id="1157962"/>
    <lineage>
        <taxon>Eukaryota</taxon>
        <taxon>Viridiplantae</taxon>
        <taxon>Chlorophyta</taxon>
        <taxon>core chlorophytes</taxon>
        <taxon>Chlorophyceae</taxon>
        <taxon>CS clade</taxon>
        <taxon>Chlamydomonadales</taxon>
        <taxon>Chlamydomonadaceae</taxon>
        <taxon>Chlamydomonas</taxon>
    </lineage>
</organism>
<dbReference type="GO" id="GO:0005930">
    <property type="term" value="C:axoneme"/>
    <property type="evidence" value="ECO:0007669"/>
    <property type="project" value="UniProtKB-SubCell"/>
</dbReference>
<reference evidence="2 3" key="1">
    <citation type="submission" date="2017-08" db="EMBL/GenBank/DDBJ databases">
        <title>Acidophilic green algal genome provides insights into adaptation to an acidic environment.</title>
        <authorList>
            <person name="Hirooka S."/>
            <person name="Hirose Y."/>
            <person name="Kanesaki Y."/>
            <person name="Higuchi S."/>
            <person name="Fujiwara T."/>
            <person name="Onuma R."/>
            <person name="Era A."/>
            <person name="Ohbayashi R."/>
            <person name="Uzuka A."/>
            <person name="Nozaki H."/>
            <person name="Yoshikawa H."/>
            <person name="Miyagishima S.Y."/>
        </authorList>
    </citation>
    <scope>NUCLEOTIDE SEQUENCE [LARGE SCALE GENOMIC DNA]</scope>
    <source>
        <strain evidence="2 3">NIES-2499</strain>
    </source>
</reference>
<proteinExistence type="predicted"/>
<dbReference type="AlphaFoldDB" id="A0A250X1T6"/>
<sequence>MTIGVEADCSLKNLHMPSLYELKLDGCKWDAHLSPLAAPQLKHLQVTRSRQPRVLPVEGMWQEYAVDEHRDMGIDMEEMDLSPSWKLLDFLECDCIPLPASGRLLALTRLLRKLKHLRHVSLHVSGDSTEVSTVDAFWTELITAMPRGLQQLHLSIKEADLQLWKYHQASSDEPPLLVKLLIDLRCLRRLTLIGTAAYYMPNRLLSTMQEAMPYLAIECIDSFN</sequence>
<gene>
    <name evidence="2" type="ORF">CEUSTIGMA_g4146.t1</name>
</gene>
<protein>
    <submittedName>
        <fullName evidence="2">Uncharacterized protein</fullName>
    </submittedName>
</protein>
<comment type="caution">
    <text evidence="2">The sequence shown here is derived from an EMBL/GenBank/DDBJ whole genome shotgun (WGS) entry which is preliminary data.</text>
</comment>
<comment type="subcellular location">
    <subcellularLocation>
        <location evidence="1">Cytoplasm</location>
        <location evidence="1">Cytoskeleton</location>
        <location evidence="1">Cilium axoneme</location>
    </subcellularLocation>
</comment>
<dbReference type="InterPro" id="IPR032675">
    <property type="entry name" value="LRR_dom_sf"/>
</dbReference>